<dbReference type="Pfam" id="PF00456">
    <property type="entry name" value="Transketolase_N"/>
    <property type="match status" value="1"/>
</dbReference>
<evidence type="ECO:0000256" key="6">
    <source>
        <dbReference type="ARBA" id="ARBA00022679"/>
    </source>
</evidence>
<dbReference type="InterPro" id="IPR055152">
    <property type="entry name" value="Transketolase-like_C_2"/>
</dbReference>
<reference evidence="12" key="1">
    <citation type="submission" date="2020-07" db="EMBL/GenBank/DDBJ databases">
        <title>Huge and variable diversity of episymbiotic CPR bacteria and DPANN archaea in groundwater ecosystems.</title>
        <authorList>
            <person name="He C.Y."/>
            <person name="Keren R."/>
            <person name="Whittaker M."/>
            <person name="Farag I.F."/>
            <person name="Doudna J."/>
            <person name="Cate J.H.D."/>
            <person name="Banfield J.F."/>
        </authorList>
    </citation>
    <scope>NUCLEOTIDE SEQUENCE</scope>
    <source>
        <strain evidence="12">NC_groundwater_1370_Ag_S-0.2um_69_93</strain>
    </source>
</reference>
<dbReference type="EC" id="2.2.1.1" evidence="5"/>
<comment type="similarity">
    <text evidence="3">Belongs to the transketolase family.</text>
</comment>
<dbReference type="Proteomes" id="UP000752292">
    <property type="component" value="Unassembled WGS sequence"/>
</dbReference>
<dbReference type="GO" id="GO:0005829">
    <property type="term" value="C:cytosol"/>
    <property type="evidence" value="ECO:0007669"/>
    <property type="project" value="TreeGrafter"/>
</dbReference>
<keyword evidence="8" id="KW-0460">Magnesium</keyword>
<dbReference type="Gene3D" id="3.40.50.920">
    <property type="match status" value="1"/>
</dbReference>
<comment type="caution">
    <text evidence="12">The sequence shown here is derived from an EMBL/GenBank/DDBJ whole genome shotgun (WGS) entry which is preliminary data.</text>
</comment>
<dbReference type="SUPFAM" id="SSF52922">
    <property type="entry name" value="TK C-terminal domain-like"/>
    <property type="match status" value="1"/>
</dbReference>
<evidence type="ECO:0000313" key="12">
    <source>
        <dbReference type="EMBL" id="MBI4251962.1"/>
    </source>
</evidence>
<evidence type="ECO:0000256" key="8">
    <source>
        <dbReference type="ARBA" id="ARBA00022842"/>
    </source>
</evidence>
<dbReference type="PANTHER" id="PTHR43522:SF2">
    <property type="entry name" value="TRANSKETOLASE 1-RELATED"/>
    <property type="match status" value="1"/>
</dbReference>
<comment type="catalytic activity">
    <reaction evidence="10">
        <text>D-sedoheptulose 7-phosphate + D-glyceraldehyde 3-phosphate = aldehydo-D-ribose 5-phosphate + D-xylulose 5-phosphate</text>
        <dbReference type="Rhea" id="RHEA:10508"/>
        <dbReference type="ChEBI" id="CHEBI:57483"/>
        <dbReference type="ChEBI" id="CHEBI:57737"/>
        <dbReference type="ChEBI" id="CHEBI:58273"/>
        <dbReference type="ChEBI" id="CHEBI:59776"/>
        <dbReference type="EC" id="2.2.1.1"/>
    </reaction>
</comment>
<dbReference type="GO" id="GO:0009052">
    <property type="term" value="P:pentose-phosphate shunt, non-oxidative branch"/>
    <property type="evidence" value="ECO:0007669"/>
    <property type="project" value="UniProtKB-ARBA"/>
</dbReference>
<dbReference type="PANTHER" id="PTHR43522">
    <property type="entry name" value="TRANSKETOLASE"/>
    <property type="match status" value="1"/>
</dbReference>
<evidence type="ECO:0000256" key="5">
    <source>
        <dbReference type="ARBA" id="ARBA00013152"/>
    </source>
</evidence>
<dbReference type="FunFam" id="3.40.50.920:FF:000003">
    <property type="entry name" value="Transketolase"/>
    <property type="match status" value="1"/>
</dbReference>
<dbReference type="SUPFAM" id="SSF52518">
    <property type="entry name" value="Thiamin diphosphate-binding fold (THDP-binding)"/>
    <property type="match status" value="2"/>
</dbReference>
<organism evidence="12 13">
    <name type="scientific">Tectimicrobiota bacterium</name>
    <dbReference type="NCBI Taxonomy" id="2528274"/>
    <lineage>
        <taxon>Bacteria</taxon>
        <taxon>Pseudomonadati</taxon>
        <taxon>Nitrospinota/Tectimicrobiota group</taxon>
        <taxon>Candidatus Tectimicrobiota</taxon>
    </lineage>
</organism>
<dbReference type="EMBL" id="JACQRX010000256">
    <property type="protein sequence ID" value="MBI4251962.1"/>
    <property type="molecule type" value="Genomic_DNA"/>
</dbReference>
<comment type="cofactor">
    <cofactor evidence="2">
        <name>thiamine diphosphate</name>
        <dbReference type="ChEBI" id="CHEBI:58937"/>
    </cofactor>
</comment>
<feature type="domain" description="Transketolase-like pyrimidine-binding" evidence="11">
    <location>
        <begin position="158"/>
        <end position="329"/>
    </location>
</feature>
<evidence type="ECO:0000256" key="4">
    <source>
        <dbReference type="ARBA" id="ARBA00011738"/>
    </source>
</evidence>
<dbReference type="InterPro" id="IPR020826">
    <property type="entry name" value="Transketolase_BS"/>
</dbReference>
<keyword evidence="6" id="KW-0808">Transferase</keyword>
<comment type="subunit">
    <text evidence="4">Homodimer.</text>
</comment>
<feature type="non-terminal residue" evidence="12">
    <location>
        <position position="1"/>
    </location>
</feature>
<evidence type="ECO:0000256" key="3">
    <source>
        <dbReference type="ARBA" id="ARBA00007131"/>
    </source>
</evidence>
<proteinExistence type="inferred from homology"/>
<evidence type="ECO:0000256" key="2">
    <source>
        <dbReference type="ARBA" id="ARBA00001964"/>
    </source>
</evidence>
<evidence type="ECO:0000256" key="7">
    <source>
        <dbReference type="ARBA" id="ARBA00022723"/>
    </source>
</evidence>
<dbReference type="Gene3D" id="3.40.50.970">
    <property type="match status" value="2"/>
</dbReference>
<protein>
    <recommendedName>
        <fullName evidence="5">transketolase</fullName>
        <ecNumber evidence="5">2.2.1.1</ecNumber>
    </recommendedName>
</protein>
<dbReference type="GO" id="GO:0046872">
    <property type="term" value="F:metal ion binding"/>
    <property type="evidence" value="ECO:0007669"/>
    <property type="project" value="UniProtKB-KW"/>
</dbReference>
<dbReference type="Pfam" id="PF02779">
    <property type="entry name" value="Transket_pyr"/>
    <property type="match status" value="1"/>
</dbReference>
<dbReference type="InterPro" id="IPR029061">
    <property type="entry name" value="THDP-binding"/>
</dbReference>
<dbReference type="InterPro" id="IPR033247">
    <property type="entry name" value="Transketolase_fam"/>
</dbReference>
<evidence type="ECO:0000256" key="9">
    <source>
        <dbReference type="ARBA" id="ARBA00023052"/>
    </source>
</evidence>
<evidence type="ECO:0000313" key="13">
    <source>
        <dbReference type="Proteomes" id="UP000752292"/>
    </source>
</evidence>
<gene>
    <name evidence="12" type="ORF">HY618_05830</name>
</gene>
<accession>A0A933E7Z6</accession>
<dbReference type="InterPro" id="IPR005474">
    <property type="entry name" value="Transketolase_N"/>
</dbReference>
<evidence type="ECO:0000256" key="10">
    <source>
        <dbReference type="ARBA" id="ARBA00049473"/>
    </source>
</evidence>
<name>A0A933E7Z6_UNCTE</name>
<dbReference type="FunFam" id="3.40.50.970:FF:000003">
    <property type="entry name" value="Transketolase"/>
    <property type="match status" value="1"/>
</dbReference>
<dbReference type="InterPro" id="IPR009014">
    <property type="entry name" value="Transketo_C/PFOR_II"/>
</dbReference>
<dbReference type="CDD" id="cd07033">
    <property type="entry name" value="TPP_PYR_DXS_TK_like"/>
    <property type="match status" value="1"/>
</dbReference>
<dbReference type="SMART" id="SM00861">
    <property type="entry name" value="Transket_pyr"/>
    <property type="match status" value="1"/>
</dbReference>
<evidence type="ECO:0000256" key="1">
    <source>
        <dbReference type="ARBA" id="ARBA00001946"/>
    </source>
</evidence>
<keyword evidence="7" id="KW-0479">Metal-binding</keyword>
<dbReference type="AlphaFoldDB" id="A0A933E7Z6"/>
<dbReference type="PROSITE" id="PS00802">
    <property type="entry name" value="TRANSKETOLASE_2"/>
    <property type="match status" value="1"/>
</dbReference>
<sequence length="471" mass="50729">CSDDVEARFAAYGWHVINLGGKAEDLDALSRALENAVAETGRPSLVIVRSRIGFGSPSFEGKSKAHGEALGEEEVKRTKAVYGWPEDARFLIPGRALAHMRQAVDRGAALERSWQEKMEAYRRAHPAEAASLEALLSGKLPAGWDAGLPVFKPEEGPLATRAASGKALNALASRIPALIGGSADLASSNNSLIQDSGDHRRGRHGERNIRWGVREHVMCGACNGMALHGGVRPYAATFFIFTDYGRPSIRLAALMGLPVIFILTHDSIGLGEDGPTHQPVEHLASLRAMPGLCIIRPADANETVAAWRAAIQRTHGPTMIVLTRQAVPVLDRSRTAGAEGLLRGAYVLSREQEGRPDLVLIGTGSEVSLVLDAQGALAKEGVDARVVSMPSWELFREQPQAYREEVLPPAVKPRLAVEAGAAFGWREWVGDAGDVVGMNRFGASAPAKENFKRFGFTVENVVERAKRLLGR</sequence>
<comment type="cofactor">
    <cofactor evidence="1">
        <name>Mg(2+)</name>
        <dbReference type="ChEBI" id="CHEBI:18420"/>
    </cofactor>
</comment>
<dbReference type="GO" id="GO:0004802">
    <property type="term" value="F:transketolase activity"/>
    <property type="evidence" value="ECO:0007669"/>
    <property type="project" value="UniProtKB-EC"/>
</dbReference>
<dbReference type="Pfam" id="PF22613">
    <property type="entry name" value="Transketolase_C_1"/>
    <property type="match status" value="1"/>
</dbReference>
<keyword evidence="9" id="KW-0786">Thiamine pyrophosphate</keyword>
<evidence type="ECO:0000259" key="11">
    <source>
        <dbReference type="SMART" id="SM00861"/>
    </source>
</evidence>
<dbReference type="InterPro" id="IPR005475">
    <property type="entry name" value="Transketolase-like_Pyr-bd"/>
</dbReference>